<gene>
    <name evidence="2" type="ORF">ACFQ2V_16280</name>
</gene>
<comment type="caution">
    <text evidence="2">The sequence shown here is derived from an EMBL/GenBank/DDBJ whole genome shotgun (WGS) entry which is preliminary data.</text>
</comment>
<feature type="domain" description="Integrase catalytic" evidence="1">
    <location>
        <begin position="1"/>
        <end position="102"/>
    </location>
</feature>
<evidence type="ECO:0000313" key="2">
    <source>
        <dbReference type="EMBL" id="MFD1055872.1"/>
    </source>
</evidence>
<protein>
    <recommendedName>
        <fullName evidence="1">Integrase catalytic domain-containing protein</fullName>
    </recommendedName>
</protein>
<dbReference type="EMBL" id="JBHTKH010000012">
    <property type="protein sequence ID" value="MFD1055872.1"/>
    <property type="molecule type" value="Genomic_DNA"/>
</dbReference>
<proteinExistence type="predicted"/>
<name>A0ABW3N059_9MICO</name>
<dbReference type="InterPro" id="IPR001584">
    <property type="entry name" value="Integrase_cat-core"/>
</dbReference>
<dbReference type="PANTHER" id="PTHR35004">
    <property type="entry name" value="TRANSPOSASE RV3428C-RELATED"/>
    <property type="match status" value="1"/>
</dbReference>
<evidence type="ECO:0000313" key="3">
    <source>
        <dbReference type="Proteomes" id="UP001597046"/>
    </source>
</evidence>
<reference evidence="3" key="1">
    <citation type="journal article" date="2019" name="Int. J. Syst. Evol. Microbiol.">
        <title>The Global Catalogue of Microorganisms (GCM) 10K type strain sequencing project: providing services to taxonomists for standard genome sequencing and annotation.</title>
        <authorList>
            <consortium name="The Broad Institute Genomics Platform"/>
            <consortium name="The Broad Institute Genome Sequencing Center for Infectious Disease"/>
            <person name="Wu L."/>
            <person name="Ma J."/>
        </authorList>
    </citation>
    <scope>NUCLEOTIDE SEQUENCE [LARGE SCALE GENOMIC DNA]</scope>
    <source>
        <strain evidence="3">CCUG 57508</strain>
    </source>
</reference>
<evidence type="ECO:0000259" key="1">
    <source>
        <dbReference type="PROSITE" id="PS50994"/>
    </source>
</evidence>
<keyword evidence="3" id="KW-1185">Reference proteome</keyword>
<dbReference type="PROSITE" id="PS50994">
    <property type="entry name" value="INTEGRASE"/>
    <property type="match status" value="1"/>
</dbReference>
<organism evidence="2 3">
    <name type="scientific">Terrabacter terrigena</name>
    <dbReference type="NCBI Taxonomy" id="574718"/>
    <lineage>
        <taxon>Bacteria</taxon>
        <taxon>Bacillati</taxon>
        <taxon>Actinomycetota</taxon>
        <taxon>Actinomycetes</taxon>
        <taxon>Micrococcales</taxon>
        <taxon>Intrasporangiaceae</taxon>
        <taxon>Terrabacter</taxon>
    </lineage>
</organism>
<sequence>MIAGVHVFCTVLAWSRWWFVRPASDEKAATTLAMLAECFEALGGVPKVVLADRMGCLKVGVLPNRLVPRSDYVRFVSRYRFRPDSCEAADPESTGIVEALVG</sequence>
<dbReference type="Proteomes" id="UP001597046">
    <property type="component" value="Unassembled WGS sequence"/>
</dbReference>
<accession>A0ABW3N059</accession>
<dbReference type="Gene3D" id="3.30.420.10">
    <property type="entry name" value="Ribonuclease H-like superfamily/Ribonuclease H"/>
    <property type="match status" value="1"/>
</dbReference>
<dbReference type="RefSeq" id="WP_386053904.1">
    <property type="nucleotide sequence ID" value="NZ_JBHTKH010000012.1"/>
</dbReference>
<dbReference type="InterPro" id="IPR036397">
    <property type="entry name" value="RNaseH_sf"/>
</dbReference>